<proteinExistence type="predicted"/>
<gene>
    <name evidence="1" type="ORF">NPIL_2771</name>
</gene>
<organism evidence="1 2">
    <name type="scientific">Nephila pilipes</name>
    <name type="common">Giant wood spider</name>
    <name type="synonym">Nephila maculata</name>
    <dbReference type="NCBI Taxonomy" id="299642"/>
    <lineage>
        <taxon>Eukaryota</taxon>
        <taxon>Metazoa</taxon>
        <taxon>Ecdysozoa</taxon>
        <taxon>Arthropoda</taxon>
        <taxon>Chelicerata</taxon>
        <taxon>Arachnida</taxon>
        <taxon>Araneae</taxon>
        <taxon>Araneomorphae</taxon>
        <taxon>Entelegynae</taxon>
        <taxon>Araneoidea</taxon>
        <taxon>Nephilidae</taxon>
        <taxon>Nephila</taxon>
    </lineage>
</organism>
<dbReference type="AlphaFoldDB" id="A0A8X6P1P9"/>
<sequence>MNKANLMGFNFAKTLTILVMDNIYPILITEEMKKTKLDDCFSFHLWVEYIPRILMKWRIEMYFLMAEELSLFKKYLNDESFKELIQELKEDFRCEKFNPEEFLCFSILVSFYAVIAMTRNCRNARKVAVRAIYDNIQHFEALGELTENTWKTVLEVAKKIAIG</sequence>
<dbReference type="EMBL" id="BMAW01110294">
    <property type="protein sequence ID" value="GFT42492.1"/>
    <property type="molecule type" value="Genomic_DNA"/>
</dbReference>
<evidence type="ECO:0000313" key="2">
    <source>
        <dbReference type="Proteomes" id="UP000887013"/>
    </source>
</evidence>
<dbReference type="Proteomes" id="UP000887013">
    <property type="component" value="Unassembled WGS sequence"/>
</dbReference>
<comment type="caution">
    <text evidence="1">The sequence shown here is derived from an EMBL/GenBank/DDBJ whole genome shotgun (WGS) entry which is preliminary data.</text>
</comment>
<name>A0A8X6P1P9_NEPPI</name>
<keyword evidence="2" id="KW-1185">Reference proteome</keyword>
<evidence type="ECO:0000313" key="1">
    <source>
        <dbReference type="EMBL" id="GFT42492.1"/>
    </source>
</evidence>
<accession>A0A8X6P1P9</accession>
<dbReference type="OrthoDB" id="6472999at2759"/>
<protein>
    <submittedName>
        <fullName evidence="1">Uncharacterized protein</fullName>
    </submittedName>
</protein>
<reference evidence="1" key="1">
    <citation type="submission" date="2020-08" db="EMBL/GenBank/DDBJ databases">
        <title>Multicomponent nature underlies the extraordinary mechanical properties of spider dragline silk.</title>
        <authorList>
            <person name="Kono N."/>
            <person name="Nakamura H."/>
            <person name="Mori M."/>
            <person name="Yoshida Y."/>
            <person name="Ohtoshi R."/>
            <person name="Malay A.D."/>
            <person name="Moran D.A.P."/>
            <person name="Tomita M."/>
            <person name="Numata K."/>
            <person name="Arakawa K."/>
        </authorList>
    </citation>
    <scope>NUCLEOTIDE SEQUENCE</scope>
</reference>